<feature type="compositionally biased region" description="Basic and acidic residues" evidence="1">
    <location>
        <begin position="81"/>
        <end position="94"/>
    </location>
</feature>
<organism evidence="2 4">
    <name type="scientific">Oryza sativa subsp. japonica</name>
    <name type="common">Rice</name>
    <dbReference type="NCBI Taxonomy" id="39947"/>
    <lineage>
        <taxon>Eukaryota</taxon>
        <taxon>Viridiplantae</taxon>
        <taxon>Streptophyta</taxon>
        <taxon>Embryophyta</taxon>
        <taxon>Tracheophyta</taxon>
        <taxon>Spermatophyta</taxon>
        <taxon>Magnoliopsida</taxon>
        <taxon>Liliopsida</taxon>
        <taxon>Poales</taxon>
        <taxon>Poaceae</taxon>
        <taxon>BOP clade</taxon>
        <taxon>Oryzoideae</taxon>
        <taxon>Oryzeae</taxon>
        <taxon>Oryzinae</taxon>
        <taxon>Oryza</taxon>
        <taxon>Oryza sativa</taxon>
    </lineage>
</organism>
<dbReference type="AlphaFoldDB" id="Q8GS42"/>
<feature type="region of interest" description="Disordered" evidence="1">
    <location>
        <begin position="158"/>
        <end position="205"/>
    </location>
</feature>
<feature type="compositionally biased region" description="Basic and acidic residues" evidence="1">
    <location>
        <begin position="194"/>
        <end position="205"/>
    </location>
</feature>
<feature type="region of interest" description="Disordered" evidence="1">
    <location>
        <begin position="18"/>
        <end position="145"/>
    </location>
</feature>
<accession>Q8GS42</accession>
<name>Q8GS42_ORYSJ</name>
<protein>
    <submittedName>
        <fullName evidence="2">EBNA-1 nuclear protein-like</fullName>
    </submittedName>
</protein>
<evidence type="ECO:0000313" key="3">
    <source>
        <dbReference type="EMBL" id="BAC45059.1"/>
    </source>
</evidence>
<sequence length="205" mass="21447">MWRSCLHMPHLNYLPKGEGGGLPTAAAATAPQGVVSPGAAHGAVRRYRGRRRGGTKAAAQWRGERGKRGPVNGDATAAHRARNDGDARRRDGAGRKAARGRARGDGTGDATTEQGSRRRRHARRGSGMVTATAQQRRLGDATADGAVWGARRERVARGGDGTMATATACGNARQARGAARGARRPAARGRGGGKARESHRAPRVQ</sequence>
<reference evidence="4" key="3">
    <citation type="journal article" date="2005" name="Nature">
        <title>The map-based sequence of the rice genome.</title>
        <authorList>
            <consortium name="International rice genome sequencing project (IRGSP)"/>
            <person name="Matsumoto T."/>
            <person name="Wu J."/>
            <person name="Kanamori H."/>
            <person name="Katayose Y."/>
            <person name="Fujisawa M."/>
            <person name="Namiki N."/>
            <person name="Mizuno H."/>
            <person name="Yamamoto K."/>
            <person name="Antonio B.A."/>
            <person name="Baba T."/>
            <person name="Sakata K."/>
            <person name="Nagamura Y."/>
            <person name="Aoki H."/>
            <person name="Arikawa K."/>
            <person name="Arita K."/>
            <person name="Bito T."/>
            <person name="Chiden Y."/>
            <person name="Fujitsuka N."/>
            <person name="Fukunaka R."/>
            <person name="Hamada M."/>
            <person name="Harada C."/>
            <person name="Hayashi A."/>
            <person name="Hijishita S."/>
            <person name="Honda M."/>
            <person name="Hosokawa S."/>
            <person name="Ichikawa Y."/>
            <person name="Idonuma A."/>
            <person name="Iijima M."/>
            <person name="Ikeda M."/>
            <person name="Ikeno M."/>
            <person name="Ito K."/>
            <person name="Ito S."/>
            <person name="Ito T."/>
            <person name="Ito Y."/>
            <person name="Ito Y."/>
            <person name="Iwabuchi A."/>
            <person name="Kamiya K."/>
            <person name="Karasawa W."/>
            <person name="Kurita K."/>
            <person name="Katagiri S."/>
            <person name="Kikuta A."/>
            <person name="Kobayashi H."/>
            <person name="Kobayashi N."/>
            <person name="Machita K."/>
            <person name="Maehara T."/>
            <person name="Masukawa M."/>
            <person name="Mizubayashi T."/>
            <person name="Mukai Y."/>
            <person name="Nagasaki H."/>
            <person name="Nagata Y."/>
            <person name="Naito S."/>
            <person name="Nakashima M."/>
            <person name="Nakama Y."/>
            <person name="Nakamichi Y."/>
            <person name="Nakamura M."/>
            <person name="Meguro A."/>
            <person name="Negishi M."/>
            <person name="Ohta I."/>
            <person name="Ohta T."/>
            <person name="Okamoto M."/>
            <person name="Ono N."/>
            <person name="Saji S."/>
            <person name="Sakaguchi M."/>
            <person name="Sakai K."/>
            <person name="Shibata M."/>
            <person name="Shimokawa T."/>
            <person name="Song J."/>
            <person name="Takazaki Y."/>
            <person name="Terasawa K."/>
            <person name="Tsugane M."/>
            <person name="Tsuji K."/>
            <person name="Ueda S."/>
            <person name="Waki K."/>
            <person name="Yamagata H."/>
            <person name="Yamamoto M."/>
            <person name="Yamamoto S."/>
            <person name="Yamane H."/>
            <person name="Yoshiki S."/>
            <person name="Yoshihara R."/>
            <person name="Yukawa K."/>
            <person name="Zhong H."/>
            <person name="Yano M."/>
            <person name="Yuan Q."/>
            <person name="Ouyang S."/>
            <person name="Liu J."/>
            <person name="Jones K.M."/>
            <person name="Gansberger K."/>
            <person name="Moffat K."/>
            <person name="Hill J."/>
            <person name="Bera J."/>
            <person name="Fadrosh D."/>
            <person name="Jin S."/>
            <person name="Johri S."/>
            <person name="Kim M."/>
            <person name="Overton L."/>
            <person name="Reardon M."/>
            <person name="Tsitrin T."/>
            <person name="Vuong H."/>
            <person name="Weaver B."/>
            <person name="Ciecko A."/>
            <person name="Tallon L."/>
            <person name="Jackson J."/>
            <person name="Pai G."/>
            <person name="Aken S.V."/>
            <person name="Utterback T."/>
            <person name="Reidmuller S."/>
            <person name="Feldblyum T."/>
            <person name="Hsiao J."/>
            <person name="Zismann V."/>
            <person name="Iobst S."/>
            <person name="de Vazeille A.R."/>
            <person name="Buell C.R."/>
            <person name="Ying K."/>
            <person name="Li Y."/>
            <person name="Lu T."/>
            <person name="Huang Y."/>
            <person name="Zhao Q."/>
            <person name="Feng Q."/>
            <person name="Zhang L."/>
            <person name="Zhu J."/>
            <person name="Weng Q."/>
            <person name="Mu J."/>
            <person name="Lu Y."/>
            <person name="Fan D."/>
            <person name="Liu Y."/>
            <person name="Guan J."/>
            <person name="Zhang Y."/>
            <person name="Yu S."/>
            <person name="Liu X."/>
            <person name="Zhang Y."/>
            <person name="Hong G."/>
            <person name="Han B."/>
            <person name="Choisne N."/>
            <person name="Demange N."/>
            <person name="Orjeda G."/>
            <person name="Samain S."/>
            <person name="Cattolico L."/>
            <person name="Pelletier E."/>
            <person name="Couloux A."/>
            <person name="Segurens B."/>
            <person name="Wincker P."/>
            <person name="D'Hont A."/>
            <person name="Scarpelli C."/>
            <person name="Weissenbach J."/>
            <person name="Salanoubat M."/>
            <person name="Quetier F."/>
            <person name="Yu Y."/>
            <person name="Kim H.R."/>
            <person name="Rambo T."/>
            <person name="Currie J."/>
            <person name="Collura K."/>
            <person name="Luo M."/>
            <person name="Yang T."/>
            <person name="Ammiraju J.S.S."/>
            <person name="Engler F."/>
            <person name="Soderlund C."/>
            <person name="Wing R.A."/>
            <person name="Palmer L.E."/>
            <person name="de la Bastide M."/>
            <person name="Spiegel L."/>
            <person name="Nascimento L."/>
            <person name="Zutavern T."/>
            <person name="O'Shaughnessy A."/>
            <person name="Dike S."/>
            <person name="Dedhia N."/>
            <person name="Preston R."/>
            <person name="Balija V."/>
            <person name="McCombie W.R."/>
            <person name="Chow T."/>
            <person name="Chen H."/>
            <person name="Chung M."/>
            <person name="Chen C."/>
            <person name="Shaw J."/>
            <person name="Wu H."/>
            <person name="Hsiao K."/>
            <person name="Chao Y."/>
            <person name="Chu M."/>
            <person name="Cheng C."/>
            <person name="Hour A."/>
            <person name="Lee P."/>
            <person name="Lin S."/>
            <person name="Lin Y."/>
            <person name="Liou J."/>
            <person name="Liu S."/>
            <person name="Hsing Y."/>
            <person name="Raghuvanshi S."/>
            <person name="Mohanty A."/>
            <person name="Bharti A.K."/>
            <person name="Gaur A."/>
            <person name="Gupta V."/>
            <person name="Kumar D."/>
            <person name="Ravi V."/>
            <person name="Vij S."/>
            <person name="Kapur A."/>
            <person name="Khurana P."/>
            <person name="Khurana P."/>
            <person name="Khurana J.P."/>
            <person name="Tyagi A.K."/>
            <person name="Gaikwad K."/>
            <person name="Singh A."/>
            <person name="Dalal V."/>
            <person name="Srivastava S."/>
            <person name="Dixit A."/>
            <person name="Pal A.K."/>
            <person name="Ghazi I.A."/>
            <person name="Yadav M."/>
            <person name="Pandit A."/>
            <person name="Bhargava A."/>
            <person name="Sureshbabu K."/>
            <person name="Batra K."/>
            <person name="Sharma T.R."/>
            <person name="Mohapatra T."/>
            <person name="Singh N.K."/>
            <person name="Messing J."/>
            <person name="Nelson A.B."/>
            <person name="Fuks G."/>
            <person name="Kavchok S."/>
            <person name="Keizer G."/>
            <person name="Linton E."/>
            <person name="Llaca V."/>
            <person name="Song R."/>
            <person name="Tanyolac B."/>
            <person name="Young S."/>
            <person name="Ho-Il K."/>
            <person name="Hahn J.H."/>
            <person name="Sangsakoo G."/>
            <person name="Vanavichit A."/>
            <person name="de Mattos Luiz.A.T."/>
            <person name="Zimmer P.D."/>
            <person name="Malone G."/>
            <person name="Dellagostin O."/>
            <person name="de Oliveira A.C."/>
            <person name="Bevan M."/>
            <person name="Bancroft I."/>
            <person name="Minx P."/>
            <person name="Cordum H."/>
            <person name="Wilson R."/>
            <person name="Cheng Z."/>
            <person name="Jin W."/>
            <person name="Jiang J."/>
            <person name="Leong S.A."/>
            <person name="Iwama H."/>
            <person name="Gojobori T."/>
            <person name="Itoh T."/>
            <person name="Niimura Y."/>
            <person name="Fujii Y."/>
            <person name="Habara T."/>
            <person name="Sakai H."/>
            <person name="Sato Y."/>
            <person name="Wilson G."/>
            <person name="Kumar K."/>
            <person name="McCouch S."/>
            <person name="Juretic N."/>
            <person name="Hoen D."/>
            <person name="Wright S."/>
            <person name="Bruskiewich R."/>
            <person name="Bureau T."/>
            <person name="Miyao A."/>
            <person name="Hirochika H."/>
            <person name="Nishikawa T."/>
            <person name="Kadowaki K."/>
            <person name="Sugiura M."/>
            <person name="Burr B."/>
            <person name="Sasaki T."/>
        </authorList>
    </citation>
    <scope>NUCLEOTIDE SEQUENCE [LARGE SCALE GENOMIC DNA]</scope>
    <source>
        <strain evidence="4">cv. Nipponbare</strain>
    </source>
</reference>
<reference evidence="3" key="1">
    <citation type="submission" date="2001-07" db="EMBL/GenBank/DDBJ databases">
        <title>Oryza sativa nipponbare(GA3) genomic DNA, chromosome 7, BAC clone:OJ1417_E01.</title>
        <authorList>
            <person name="Sasaki T."/>
            <person name="Matsumoto T."/>
            <person name="Yamamoto K."/>
        </authorList>
    </citation>
    <scope>NUCLEOTIDE SEQUENCE</scope>
</reference>
<gene>
    <name evidence="2" type="primary">OJ1351_C05.101</name>
    <name evidence="3" type="synonym">OJ1417_E01.127</name>
</gene>
<reference evidence="4" key="4">
    <citation type="journal article" date="2008" name="Nucleic Acids Res.">
        <title>The rice annotation project database (RAP-DB): 2008 update.</title>
        <authorList>
            <consortium name="The rice annotation project (RAP)"/>
        </authorList>
    </citation>
    <scope>GENOME REANNOTATION</scope>
    <source>
        <strain evidence="4">cv. Nipponbare</strain>
    </source>
</reference>
<proteinExistence type="predicted"/>
<dbReference type="EMBL" id="AP004010">
    <property type="protein sequence ID" value="BAC21387.1"/>
    <property type="molecule type" value="Genomic_DNA"/>
</dbReference>
<dbReference type="Proteomes" id="UP000000763">
    <property type="component" value="Chromosome 7"/>
</dbReference>
<feature type="compositionally biased region" description="Basic residues" evidence="1">
    <location>
        <begin position="181"/>
        <end position="193"/>
    </location>
</feature>
<feature type="compositionally biased region" description="Low complexity" evidence="1">
    <location>
        <begin position="170"/>
        <end position="180"/>
    </location>
</feature>
<evidence type="ECO:0000313" key="4">
    <source>
        <dbReference type="Proteomes" id="UP000000763"/>
    </source>
</evidence>
<dbReference type="EMBL" id="AP003829">
    <property type="protein sequence ID" value="BAC45059.1"/>
    <property type="molecule type" value="Genomic_DNA"/>
</dbReference>
<evidence type="ECO:0000313" key="2">
    <source>
        <dbReference type="EMBL" id="BAC21387.1"/>
    </source>
</evidence>
<reference evidence="2" key="2">
    <citation type="submission" date="2001-08" db="EMBL/GenBank/DDBJ databases">
        <title>Oryza sativa nipponbare(GA3) genomic DNA, chromosome 7, BAC clone:OJ1351_C05.</title>
        <authorList>
            <person name="Sasaki T."/>
            <person name="Matsumoto T."/>
            <person name="Yamamoto K."/>
        </authorList>
    </citation>
    <scope>NUCLEOTIDE SEQUENCE</scope>
</reference>
<evidence type="ECO:0000256" key="1">
    <source>
        <dbReference type="SAM" id="MobiDB-lite"/>
    </source>
</evidence>
<feature type="compositionally biased region" description="Basic residues" evidence="1">
    <location>
        <begin position="43"/>
        <end position="54"/>
    </location>
</feature>